<gene>
    <name evidence="7" type="ORF">ACOC_LOCUS12063</name>
</gene>
<dbReference type="SMART" id="SM00239">
    <property type="entry name" value="C2"/>
    <property type="match status" value="1"/>
</dbReference>
<dbReference type="InterPro" id="IPR000909">
    <property type="entry name" value="PLipase_C_PInositol-sp_X_dom"/>
</dbReference>
<feature type="region of interest" description="Disordered" evidence="3">
    <location>
        <begin position="418"/>
        <end position="496"/>
    </location>
</feature>
<dbReference type="GO" id="GO:0016042">
    <property type="term" value="P:lipid catabolic process"/>
    <property type="evidence" value="ECO:0007669"/>
    <property type="project" value="UniProtKB-KW"/>
</dbReference>
<keyword evidence="2" id="KW-0442">Lipid degradation</keyword>
<dbReference type="SMART" id="SM00149">
    <property type="entry name" value="PLCYc"/>
    <property type="match status" value="1"/>
</dbReference>
<feature type="domain" description="Ras-associating" evidence="6">
    <location>
        <begin position="902"/>
        <end position="998"/>
    </location>
</feature>
<evidence type="ECO:0000313" key="8">
    <source>
        <dbReference type="Proteomes" id="UP000267027"/>
    </source>
</evidence>
<dbReference type="GO" id="GO:0007186">
    <property type="term" value="P:G protein-coupled receptor signaling pathway"/>
    <property type="evidence" value="ECO:0007669"/>
    <property type="project" value="TreeGrafter"/>
</dbReference>
<protein>
    <recommendedName>
        <fullName evidence="2">Phosphoinositide phospholipase C</fullName>
        <ecNumber evidence="2">3.1.4.11</ecNumber>
    </recommendedName>
</protein>
<feature type="region of interest" description="Disordered" evidence="3">
    <location>
        <begin position="563"/>
        <end position="613"/>
    </location>
</feature>
<dbReference type="CDD" id="cd08596">
    <property type="entry name" value="PI-PLCc_epsilon"/>
    <property type="match status" value="1"/>
</dbReference>
<dbReference type="InterPro" id="IPR001192">
    <property type="entry name" value="PI-PLC_fam"/>
</dbReference>
<dbReference type="WBParaSite" id="ACOC_0001206201-mRNA-1">
    <property type="protein sequence ID" value="ACOC_0001206201-mRNA-1"/>
    <property type="gene ID" value="ACOC_0001206201"/>
</dbReference>
<dbReference type="InterPro" id="IPR000008">
    <property type="entry name" value="C2_dom"/>
</dbReference>
<feature type="compositionally biased region" description="Polar residues" evidence="3">
    <location>
        <begin position="464"/>
        <end position="477"/>
    </location>
</feature>
<dbReference type="PROSITE" id="PS50007">
    <property type="entry name" value="PIPLC_X_DOMAIN"/>
    <property type="match status" value="1"/>
</dbReference>
<dbReference type="GO" id="GO:0007265">
    <property type="term" value="P:Ras protein signal transduction"/>
    <property type="evidence" value="ECO:0007669"/>
    <property type="project" value="TreeGrafter"/>
</dbReference>
<feature type="compositionally biased region" description="Polar residues" evidence="3">
    <location>
        <begin position="604"/>
        <end position="613"/>
    </location>
</feature>
<dbReference type="SUPFAM" id="SSF49562">
    <property type="entry name" value="C2 domain (Calcium/lipid-binding domain, CaLB)"/>
    <property type="match status" value="1"/>
</dbReference>
<dbReference type="Gene3D" id="3.20.20.190">
    <property type="entry name" value="Phosphatidylinositol (PI) phosphodiesterase"/>
    <property type="match status" value="1"/>
</dbReference>
<evidence type="ECO:0000313" key="7">
    <source>
        <dbReference type="EMBL" id="VDM63648.1"/>
    </source>
</evidence>
<dbReference type="PRINTS" id="PR00390">
    <property type="entry name" value="PHPHLIPASEC"/>
</dbReference>
<dbReference type="SUPFAM" id="SSF51695">
    <property type="entry name" value="PLC-like phosphodiesterases"/>
    <property type="match status" value="1"/>
</dbReference>
<feature type="domain" description="C2" evidence="4">
    <location>
        <begin position="723"/>
        <end position="850"/>
    </location>
</feature>
<feature type="region of interest" description="Disordered" evidence="3">
    <location>
        <begin position="1"/>
        <end position="62"/>
    </location>
</feature>
<dbReference type="OMA" id="TINICIC"/>
<keyword evidence="2" id="KW-0378">Hydrolase</keyword>
<dbReference type="EC" id="3.1.4.11" evidence="2"/>
<dbReference type="PROSITE" id="PS50008">
    <property type="entry name" value="PIPLC_Y_DOMAIN"/>
    <property type="match status" value="1"/>
</dbReference>
<feature type="compositionally biased region" description="Acidic residues" evidence="3">
    <location>
        <begin position="436"/>
        <end position="461"/>
    </location>
</feature>
<evidence type="ECO:0000259" key="6">
    <source>
        <dbReference type="PROSITE" id="PS50200"/>
    </source>
</evidence>
<dbReference type="Gene3D" id="3.10.20.90">
    <property type="entry name" value="Phosphatidylinositol 3-kinase Catalytic Subunit, Chain A, domain 1"/>
    <property type="match status" value="1"/>
</dbReference>
<dbReference type="InterPro" id="IPR015359">
    <property type="entry name" value="PLC_EF-hand-like"/>
</dbReference>
<feature type="compositionally biased region" description="Polar residues" evidence="3">
    <location>
        <begin position="1"/>
        <end position="11"/>
    </location>
</feature>
<proteinExistence type="predicted"/>
<dbReference type="Gene3D" id="2.60.40.150">
    <property type="entry name" value="C2 domain"/>
    <property type="match status" value="1"/>
</dbReference>
<dbReference type="SMART" id="SM00148">
    <property type="entry name" value="PLCXc"/>
    <property type="match status" value="1"/>
</dbReference>
<feature type="compositionally biased region" description="Basic residues" evidence="3">
    <location>
        <begin position="16"/>
        <end position="31"/>
    </location>
</feature>
<evidence type="ECO:0000256" key="3">
    <source>
        <dbReference type="SAM" id="MobiDB-lite"/>
    </source>
</evidence>
<dbReference type="GO" id="GO:0048015">
    <property type="term" value="P:phosphatidylinositol-mediated signaling"/>
    <property type="evidence" value="ECO:0007669"/>
    <property type="project" value="TreeGrafter"/>
</dbReference>
<dbReference type="OrthoDB" id="269822at2759"/>
<evidence type="ECO:0000256" key="2">
    <source>
        <dbReference type="RuleBase" id="RU361133"/>
    </source>
</evidence>
<dbReference type="InterPro" id="IPR046973">
    <property type="entry name" value="PLC-epsilon1_cat"/>
</dbReference>
<reference evidence="9" key="1">
    <citation type="submission" date="2016-04" db="UniProtKB">
        <authorList>
            <consortium name="WormBaseParasite"/>
        </authorList>
    </citation>
    <scope>IDENTIFICATION</scope>
</reference>
<dbReference type="InterPro" id="IPR017946">
    <property type="entry name" value="PLC-like_Pdiesterase_TIM-brl"/>
</dbReference>
<evidence type="ECO:0000259" key="5">
    <source>
        <dbReference type="PROSITE" id="PS50008"/>
    </source>
</evidence>
<feature type="compositionally biased region" description="Basic and acidic residues" evidence="3">
    <location>
        <begin position="32"/>
        <end position="43"/>
    </location>
</feature>
<dbReference type="SUPFAM" id="SSF54236">
    <property type="entry name" value="Ubiquitin-like"/>
    <property type="match status" value="1"/>
</dbReference>
<dbReference type="InterPro" id="IPR035892">
    <property type="entry name" value="C2_domain_sf"/>
</dbReference>
<dbReference type="STRING" id="334426.A0A158PM16"/>
<dbReference type="InterPro" id="IPR029071">
    <property type="entry name" value="Ubiquitin-like_domsf"/>
</dbReference>
<dbReference type="GO" id="GO:0004435">
    <property type="term" value="F:phosphatidylinositol-4,5-bisphosphate phospholipase C activity"/>
    <property type="evidence" value="ECO:0007669"/>
    <property type="project" value="UniProtKB-EC"/>
</dbReference>
<sequence>MRQSDSLTNEPGGTKSRLKNFKNAMQRKLRGVSRERSRSRSPEPHSAMMSTQASVLKESSSKELQERPLTLVDFAELFRLFNTCMRKELKDLFNDILSSTSFSTHCKKREKERSSGQIHCRPTGSSSTCGADFLSNDFLTRNSSITSHRISEKQLKIYNALAIASINNMGRLMDTSRSSMLTPTMLAAFVNTHQMEMIDEQCASKLIQVHEPDPLCRQKNQMSFEGFVRFLNDPVNFAFVPEKIVPEESELQLPLSYYFINSSHNTYLTGHQLRGPSSSEMYRQVLLSGCRCVELDCWDGDDGYPLIYHGHTLVSKIGFRQVIEIIKKSAFTTSDLPVILSIENHCSLQQQAKMAQMFKTVLGEKLVTSFLFEADFSDLPRLPSPWQLRNKILIKNKKMNVDVPKTISISEKAMQRGEPQLILHRKPSKNSYESSTVEDVDDDDLDEFLDDEENDDDEPEMNESPKSSKCSMKSTSAFRKDSLNSDHSSPVIRPPFGHFKVPSDSKLCEEDVLYSSSTTNSKSRTTARKADTGLQIARELSDIVIYMQAVKFKGFPASDVFTSPRSTEDPVLNVNPSMFPRARTPSSLVSSPTPPRRQRSSPQISHDSQLSDSSQYTAVRPQASATCYQVTSLNENAVKKLIKQHPFKCIAYTRDHMIRAYPSAKHYDSSNFNPINCWAHGLQMVALNFQTPDVIMAVNQAMFEQSGNGGFQRKPRVLWDSTHPQHGKFNPLSKDVVNSSALILNLTVISGQHVYPGCHYASLYVEIEVIGIPCDCFKEKTKIVHRNSVNPVWNHSTQLRIVFVDLAFLRLAVCDSSQNGRVIAHRVVPTRCIRPGFRHLPLRTATNQPIESATLFLWTRFEQEEHIYLYDDEKPSYNFEHSLAYKTDLAPQTPPAPIFKRQIFVLKVTGAFVDETPITVYGRSDSTVKAIMQQALMNAGKNVDQVDEYVLIEESMPSVAGGEDPIEQKVLPLNEPIMNAVARWNGSIRRFVLRKKGSVSDEQVMKRRKTPTQVPALNKLTKCLSDSAKLVR</sequence>
<organism evidence="9">
    <name type="scientific">Angiostrongylus costaricensis</name>
    <name type="common">Nematode worm</name>
    <dbReference type="NCBI Taxonomy" id="334426"/>
    <lineage>
        <taxon>Eukaryota</taxon>
        <taxon>Metazoa</taxon>
        <taxon>Ecdysozoa</taxon>
        <taxon>Nematoda</taxon>
        <taxon>Chromadorea</taxon>
        <taxon>Rhabditida</taxon>
        <taxon>Rhabditina</taxon>
        <taxon>Rhabditomorpha</taxon>
        <taxon>Strongyloidea</taxon>
        <taxon>Metastrongylidae</taxon>
        <taxon>Angiostrongylus</taxon>
    </lineage>
</organism>
<dbReference type="GO" id="GO:0051209">
    <property type="term" value="P:release of sequestered calcium ion into cytosol"/>
    <property type="evidence" value="ECO:0007669"/>
    <property type="project" value="TreeGrafter"/>
</dbReference>
<dbReference type="SUPFAM" id="SSF47473">
    <property type="entry name" value="EF-hand"/>
    <property type="match status" value="1"/>
</dbReference>
<accession>A0A158PM16</accession>
<dbReference type="InterPro" id="IPR000159">
    <property type="entry name" value="RA_dom"/>
</dbReference>
<dbReference type="Gene3D" id="1.10.238.10">
    <property type="entry name" value="EF-hand"/>
    <property type="match status" value="1"/>
</dbReference>
<dbReference type="EMBL" id="UYYA01004882">
    <property type="protein sequence ID" value="VDM63648.1"/>
    <property type="molecule type" value="Genomic_DNA"/>
</dbReference>
<keyword evidence="8" id="KW-1185">Reference proteome</keyword>
<dbReference type="Pfam" id="PF00388">
    <property type="entry name" value="PI-PLC-X"/>
    <property type="match status" value="1"/>
</dbReference>
<dbReference type="Pfam" id="PF00168">
    <property type="entry name" value="C2"/>
    <property type="match status" value="1"/>
</dbReference>
<dbReference type="PANTHER" id="PTHR10336:SF6">
    <property type="entry name" value="1-PHOSPHATIDYLINOSITOL 4,5-BISPHOSPHATE PHOSPHODIESTERASE EPSILON-1"/>
    <property type="match status" value="1"/>
</dbReference>
<dbReference type="CDD" id="cd00275">
    <property type="entry name" value="C2_PLC_like"/>
    <property type="match status" value="1"/>
</dbReference>
<dbReference type="InterPro" id="IPR001711">
    <property type="entry name" value="PLipase_C_Pinositol-sp_Y"/>
</dbReference>
<dbReference type="SMART" id="SM00314">
    <property type="entry name" value="RA"/>
    <property type="match status" value="1"/>
</dbReference>
<dbReference type="GO" id="GO:0046488">
    <property type="term" value="P:phosphatidylinositol metabolic process"/>
    <property type="evidence" value="ECO:0007669"/>
    <property type="project" value="TreeGrafter"/>
</dbReference>
<evidence type="ECO:0000259" key="4">
    <source>
        <dbReference type="PROSITE" id="PS50004"/>
    </source>
</evidence>
<evidence type="ECO:0000313" key="9">
    <source>
        <dbReference type="WBParaSite" id="ACOC_0001206201-mRNA-1"/>
    </source>
</evidence>
<dbReference type="PANTHER" id="PTHR10336">
    <property type="entry name" value="PHOSPHOINOSITIDE-SPECIFIC PHOSPHOLIPASE C FAMILY PROTEIN"/>
    <property type="match status" value="1"/>
</dbReference>
<dbReference type="PROSITE" id="PS50004">
    <property type="entry name" value="C2"/>
    <property type="match status" value="1"/>
</dbReference>
<feature type="domain" description="PI-PLC Y-box" evidence="5">
    <location>
        <begin position="628"/>
        <end position="718"/>
    </location>
</feature>
<evidence type="ECO:0000256" key="1">
    <source>
        <dbReference type="ARBA" id="ARBA00023224"/>
    </source>
</evidence>
<dbReference type="AlphaFoldDB" id="A0A158PM16"/>
<dbReference type="Pfam" id="PF00387">
    <property type="entry name" value="PI-PLC-Y"/>
    <property type="match status" value="1"/>
</dbReference>
<reference evidence="7 8" key="2">
    <citation type="submission" date="2018-11" db="EMBL/GenBank/DDBJ databases">
        <authorList>
            <consortium name="Pathogen Informatics"/>
        </authorList>
    </citation>
    <scope>NUCLEOTIDE SEQUENCE [LARGE SCALE GENOMIC DNA]</scope>
    <source>
        <strain evidence="7 8">Costa Rica</strain>
    </source>
</reference>
<keyword evidence="2" id="KW-0443">Lipid metabolism</keyword>
<dbReference type="Proteomes" id="UP000267027">
    <property type="component" value="Unassembled WGS sequence"/>
</dbReference>
<keyword evidence="1" id="KW-0807">Transducer</keyword>
<comment type="catalytic activity">
    <reaction evidence="2">
        <text>a 1,2-diacyl-sn-glycero-3-phospho-(1D-myo-inositol-4,5-bisphosphate) + H2O = 1D-myo-inositol 1,4,5-trisphosphate + a 1,2-diacyl-sn-glycerol + H(+)</text>
        <dbReference type="Rhea" id="RHEA:33179"/>
        <dbReference type="ChEBI" id="CHEBI:15377"/>
        <dbReference type="ChEBI" id="CHEBI:15378"/>
        <dbReference type="ChEBI" id="CHEBI:17815"/>
        <dbReference type="ChEBI" id="CHEBI:58456"/>
        <dbReference type="ChEBI" id="CHEBI:203600"/>
        <dbReference type="EC" id="3.1.4.11"/>
    </reaction>
</comment>
<name>A0A158PM16_ANGCS</name>
<dbReference type="PROSITE" id="PS50200">
    <property type="entry name" value="RA"/>
    <property type="match status" value="1"/>
</dbReference>
<dbReference type="FunFam" id="2.60.40.150:FF:000183">
    <property type="entry name" value="Phosphoinositide phospholipase C"/>
    <property type="match status" value="1"/>
</dbReference>
<dbReference type="Pfam" id="PF09279">
    <property type="entry name" value="EF-hand_like"/>
    <property type="match status" value="1"/>
</dbReference>
<dbReference type="FunFam" id="3.10.20.90:FF:000238">
    <property type="entry name" value="Phosphoinositide phospholipase C"/>
    <property type="match status" value="1"/>
</dbReference>
<feature type="compositionally biased region" description="Polar residues" evidence="3">
    <location>
        <begin position="48"/>
        <end position="58"/>
    </location>
</feature>
<dbReference type="InterPro" id="IPR011992">
    <property type="entry name" value="EF-hand-dom_pair"/>
</dbReference>